<dbReference type="Proteomes" id="UP001145114">
    <property type="component" value="Unassembled WGS sequence"/>
</dbReference>
<name>A0ACC1HGD0_9FUNG</name>
<sequence length="113" mass="12367">MSKKGSKDKKQTKRPAKAEEKTKKSGVQSNGARSDKPTPVGKSKTVTMSLLEQGTATDFPRGGSTGLTPLEFRDISEQAKHEVLFKDGVIDSSKEKVNKKRRHIDDEGKDSPP</sequence>
<dbReference type="EMBL" id="JAMZIH010005977">
    <property type="protein sequence ID" value="KAJ1674425.1"/>
    <property type="molecule type" value="Genomic_DNA"/>
</dbReference>
<accession>A0ACC1HGD0</accession>
<protein>
    <submittedName>
        <fullName evidence="1">Uncharacterized protein</fullName>
    </submittedName>
</protein>
<keyword evidence="2" id="KW-1185">Reference proteome</keyword>
<evidence type="ECO:0000313" key="1">
    <source>
        <dbReference type="EMBL" id="KAJ1674425.1"/>
    </source>
</evidence>
<evidence type="ECO:0000313" key="2">
    <source>
        <dbReference type="Proteomes" id="UP001145114"/>
    </source>
</evidence>
<organism evidence="1 2">
    <name type="scientific">Spiromyces aspiralis</name>
    <dbReference type="NCBI Taxonomy" id="68401"/>
    <lineage>
        <taxon>Eukaryota</taxon>
        <taxon>Fungi</taxon>
        <taxon>Fungi incertae sedis</taxon>
        <taxon>Zoopagomycota</taxon>
        <taxon>Kickxellomycotina</taxon>
        <taxon>Kickxellomycetes</taxon>
        <taxon>Kickxellales</taxon>
        <taxon>Kickxellaceae</taxon>
        <taxon>Spiromyces</taxon>
    </lineage>
</organism>
<reference evidence="1" key="1">
    <citation type="submission" date="2022-06" db="EMBL/GenBank/DDBJ databases">
        <title>Phylogenomic reconstructions and comparative analyses of Kickxellomycotina fungi.</title>
        <authorList>
            <person name="Reynolds N.K."/>
            <person name="Stajich J.E."/>
            <person name="Barry K."/>
            <person name="Grigoriev I.V."/>
            <person name="Crous P."/>
            <person name="Smith M.E."/>
        </authorList>
    </citation>
    <scope>NUCLEOTIDE SEQUENCE</scope>
    <source>
        <strain evidence="1">RSA 2271</strain>
    </source>
</reference>
<comment type="caution">
    <text evidence="1">The sequence shown here is derived from an EMBL/GenBank/DDBJ whole genome shotgun (WGS) entry which is preliminary data.</text>
</comment>
<feature type="non-terminal residue" evidence="1">
    <location>
        <position position="113"/>
    </location>
</feature>
<gene>
    <name evidence="1" type="ORF">EV182_003302</name>
</gene>
<proteinExistence type="predicted"/>